<protein>
    <submittedName>
        <fullName evidence="1">Uncharacterized protein</fullName>
    </submittedName>
</protein>
<dbReference type="EMBL" id="CM042039">
    <property type="protein sequence ID" value="KAI3725176.1"/>
    <property type="molecule type" value="Genomic_DNA"/>
</dbReference>
<reference evidence="2" key="1">
    <citation type="journal article" date="2022" name="Mol. Ecol. Resour.">
        <title>The genomes of chicory, endive, great burdock and yacon provide insights into Asteraceae palaeo-polyploidization history and plant inulin production.</title>
        <authorList>
            <person name="Fan W."/>
            <person name="Wang S."/>
            <person name="Wang H."/>
            <person name="Wang A."/>
            <person name="Jiang F."/>
            <person name="Liu H."/>
            <person name="Zhao H."/>
            <person name="Xu D."/>
            <person name="Zhang Y."/>
        </authorList>
    </citation>
    <scope>NUCLEOTIDE SEQUENCE [LARGE SCALE GENOMIC DNA]</scope>
    <source>
        <strain evidence="2">cv. Yunnan</strain>
    </source>
</reference>
<comment type="caution">
    <text evidence="1">The sequence shown here is derived from an EMBL/GenBank/DDBJ whole genome shotgun (WGS) entry which is preliminary data.</text>
</comment>
<evidence type="ECO:0000313" key="1">
    <source>
        <dbReference type="EMBL" id="KAI3725176.1"/>
    </source>
</evidence>
<accession>A0ACB9BT01</accession>
<gene>
    <name evidence="1" type="ORF">L1987_64954</name>
</gene>
<name>A0ACB9BT01_9ASTR</name>
<dbReference type="Proteomes" id="UP001056120">
    <property type="component" value="Linkage Group LG22"/>
</dbReference>
<organism evidence="1 2">
    <name type="scientific">Smallanthus sonchifolius</name>
    <dbReference type="NCBI Taxonomy" id="185202"/>
    <lineage>
        <taxon>Eukaryota</taxon>
        <taxon>Viridiplantae</taxon>
        <taxon>Streptophyta</taxon>
        <taxon>Embryophyta</taxon>
        <taxon>Tracheophyta</taxon>
        <taxon>Spermatophyta</taxon>
        <taxon>Magnoliopsida</taxon>
        <taxon>eudicotyledons</taxon>
        <taxon>Gunneridae</taxon>
        <taxon>Pentapetalae</taxon>
        <taxon>asterids</taxon>
        <taxon>campanulids</taxon>
        <taxon>Asterales</taxon>
        <taxon>Asteraceae</taxon>
        <taxon>Asteroideae</taxon>
        <taxon>Heliantheae alliance</taxon>
        <taxon>Millerieae</taxon>
        <taxon>Smallanthus</taxon>
    </lineage>
</organism>
<proteinExistence type="predicted"/>
<sequence>MEADKVTEDKEEPRLSEARREIVAALKFHRASMKQQAANNHGLQSPPQSSTSYWHMPPFVPPPPPQLSYDGNQNFIFPTQSLGLNLNYQSFSNLDTCIYQKPMSVDSPQSSSTPHNSSGDLHHAMDGEEMDEIRSLGEQHQIEWNDTINLVTSDQWCSFMNTMKVEAEEVDEFDQIMKFPPWLINANESQHFDDHFSVAYFQDPALPCMDIDEIEAMDGEWLA</sequence>
<evidence type="ECO:0000313" key="2">
    <source>
        <dbReference type="Proteomes" id="UP001056120"/>
    </source>
</evidence>
<reference evidence="1 2" key="2">
    <citation type="journal article" date="2022" name="Mol. Ecol. Resour.">
        <title>The genomes of chicory, endive, great burdock and yacon provide insights into Asteraceae paleo-polyploidization history and plant inulin production.</title>
        <authorList>
            <person name="Fan W."/>
            <person name="Wang S."/>
            <person name="Wang H."/>
            <person name="Wang A."/>
            <person name="Jiang F."/>
            <person name="Liu H."/>
            <person name="Zhao H."/>
            <person name="Xu D."/>
            <person name="Zhang Y."/>
        </authorList>
    </citation>
    <scope>NUCLEOTIDE SEQUENCE [LARGE SCALE GENOMIC DNA]</scope>
    <source>
        <strain evidence="2">cv. Yunnan</strain>
        <tissue evidence="1">Leaves</tissue>
    </source>
</reference>
<keyword evidence="2" id="KW-1185">Reference proteome</keyword>